<evidence type="ECO:0000313" key="1">
    <source>
        <dbReference type="EMBL" id="QDV32288.1"/>
    </source>
</evidence>
<proteinExistence type="predicted"/>
<dbReference type="KEGG" id="tpla:ElP_01160"/>
<evidence type="ECO:0000313" key="2">
    <source>
        <dbReference type="Proteomes" id="UP000317835"/>
    </source>
</evidence>
<sequence>MERSPVRFGPAIFACPLMLVAAIAPGCNALGRGKDAQSGQPAFYDEFFGEESEAEPVSATEDEDAARLRFFKSNRLPGGLSAEAREIERGSFNIQ</sequence>
<organism evidence="1 2">
    <name type="scientific">Tautonia plasticadhaerens</name>
    <dbReference type="NCBI Taxonomy" id="2527974"/>
    <lineage>
        <taxon>Bacteria</taxon>
        <taxon>Pseudomonadati</taxon>
        <taxon>Planctomycetota</taxon>
        <taxon>Planctomycetia</taxon>
        <taxon>Isosphaerales</taxon>
        <taxon>Isosphaeraceae</taxon>
        <taxon>Tautonia</taxon>
    </lineage>
</organism>
<accession>A0A518GUM0</accession>
<dbReference type="EMBL" id="CP036426">
    <property type="protein sequence ID" value="QDV32288.1"/>
    <property type="molecule type" value="Genomic_DNA"/>
</dbReference>
<reference evidence="1 2" key="1">
    <citation type="submission" date="2019-02" db="EMBL/GenBank/DDBJ databases">
        <title>Deep-cultivation of Planctomycetes and their phenomic and genomic characterization uncovers novel biology.</title>
        <authorList>
            <person name="Wiegand S."/>
            <person name="Jogler M."/>
            <person name="Boedeker C."/>
            <person name="Pinto D."/>
            <person name="Vollmers J."/>
            <person name="Rivas-Marin E."/>
            <person name="Kohn T."/>
            <person name="Peeters S.H."/>
            <person name="Heuer A."/>
            <person name="Rast P."/>
            <person name="Oberbeckmann S."/>
            <person name="Bunk B."/>
            <person name="Jeske O."/>
            <person name="Meyerdierks A."/>
            <person name="Storesund J.E."/>
            <person name="Kallscheuer N."/>
            <person name="Luecker S."/>
            <person name="Lage O.M."/>
            <person name="Pohl T."/>
            <person name="Merkel B.J."/>
            <person name="Hornburger P."/>
            <person name="Mueller R.-W."/>
            <person name="Bruemmer F."/>
            <person name="Labrenz M."/>
            <person name="Spormann A.M."/>
            <person name="Op den Camp H."/>
            <person name="Overmann J."/>
            <person name="Amann R."/>
            <person name="Jetten M.S.M."/>
            <person name="Mascher T."/>
            <person name="Medema M.H."/>
            <person name="Devos D.P."/>
            <person name="Kaster A.-K."/>
            <person name="Ovreas L."/>
            <person name="Rohde M."/>
            <person name="Galperin M.Y."/>
            <person name="Jogler C."/>
        </authorList>
    </citation>
    <scope>NUCLEOTIDE SEQUENCE [LARGE SCALE GENOMIC DNA]</scope>
    <source>
        <strain evidence="1 2">ElP</strain>
    </source>
</reference>
<keyword evidence="2" id="KW-1185">Reference proteome</keyword>
<protein>
    <submittedName>
        <fullName evidence="1">Uncharacterized protein</fullName>
    </submittedName>
</protein>
<gene>
    <name evidence="1" type="ORF">ElP_01160</name>
</gene>
<dbReference type="AlphaFoldDB" id="A0A518GUM0"/>
<dbReference type="Proteomes" id="UP000317835">
    <property type="component" value="Chromosome"/>
</dbReference>
<dbReference type="OrthoDB" id="9870404at2"/>
<dbReference type="RefSeq" id="WP_145266282.1">
    <property type="nucleotide sequence ID" value="NZ_CP036426.1"/>
</dbReference>
<name>A0A518GUM0_9BACT</name>